<dbReference type="GO" id="GO:0006891">
    <property type="term" value="P:intra-Golgi vesicle-mediated transport"/>
    <property type="evidence" value="ECO:0007669"/>
    <property type="project" value="TreeGrafter"/>
</dbReference>
<protein>
    <submittedName>
        <fullName evidence="1">Uncharacterized protein</fullName>
    </submittedName>
</protein>
<dbReference type="InterPro" id="IPR017106">
    <property type="entry name" value="Coatomer_gsu"/>
</dbReference>
<dbReference type="Gene3D" id="1.25.10.10">
    <property type="entry name" value="Leucine-rich Repeat Variant"/>
    <property type="match status" value="1"/>
</dbReference>
<dbReference type="GO" id="GO:0000139">
    <property type="term" value="C:Golgi membrane"/>
    <property type="evidence" value="ECO:0007669"/>
    <property type="project" value="TreeGrafter"/>
</dbReference>
<dbReference type="GO" id="GO:0005783">
    <property type="term" value="C:endoplasmic reticulum"/>
    <property type="evidence" value="ECO:0007669"/>
    <property type="project" value="TreeGrafter"/>
</dbReference>
<name>A0A9D3UFT1_9ROSI</name>
<proteinExistence type="predicted"/>
<dbReference type="GO" id="GO:0006888">
    <property type="term" value="P:endoplasmic reticulum to Golgi vesicle-mediated transport"/>
    <property type="evidence" value="ECO:0007669"/>
    <property type="project" value="TreeGrafter"/>
</dbReference>
<dbReference type="OrthoDB" id="1074925at2759"/>
<gene>
    <name evidence="1" type="ORF">J1N35_041331</name>
</gene>
<evidence type="ECO:0000313" key="2">
    <source>
        <dbReference type="Proteomes" id="UP000828251"/>
    </source>
</evidence>
<comment type="caution">
    <text evidence="1">The sequence shown here is derived from an EMBL/GenBank/DDBJ whole genome shotgun (WGS) entry which is preliminary data.</text>
</comment>
<dbReference type="GO" id="GO:0005793">
    <property type="term" value="C:endoplasmic reticulum-Golgi intermediate compartment"/>
    <property type="evidence" value="ECO:0007669"/>
    <property type="project" value="TreeGrafter"/>
</dbReference>
<sequence>MLGTLEASKQQKWQWRVVLGCHPHRLDRFRLFRLYVQLADRLYMRMLFILDTNPEIVKRWSNEVQEAVQSRAALVQFHALALHHQIRQNDRLAVNKLDLLDCECQVLSQVKHGRAIGFDKVYWVVFYKVH</sequence>
<evidence type="ECO:0000313" key="1">
    <source>
        <dbReference type="EMBL" id="KAH1039588.1"/>
    </source>
</evidence>
<dbReference type="EMBL" id="JAIQCV010000012">
    <property type="protein sequence ID" value="KAH1039588.1"/>
    <property type="molecule type" value="Genomic_DNA"/>
</dbReference>
<dbReference type="Proteomes" id="UP000828251">
    <property type="component" value="Unassembled WGS sequence"/>
</dbReference>
<organism evidence="1 2">
    <name type="scientific">Gossypium stocksii</name>
    <dbReference type="NCBI Taxonomy" id="47602"/>
    <lineage>
        <taxon>Eukaryota</taxon>
        <taxon>Viridiplantae</taxon>
        <taxon>Streptophyta</taxon>
        <taxon>Embryophyta</taxon>
        <taxon>Tracheophyta</taxon>
        <taxon>Spermatophyta</taxon>
        <taxon>Magnoliopsida</taxon>
        <taxon>eudicotyledons</taxon>
        <taxon>Gunneridae</taxon>
        <taxon>Pentapetalae</taxon>
        <taxon>rosids</taxon>
        <taxon>malvids</taxon>
        <taxon>Malvales</taxon>
        <taxon>Malvaceae</taxon>
        <taxon>Malvoideae</taxon>
        <taxon>Gossypium</taxon>
    </lineage>
</organism>
<accession>A0A9D3UFT1</accession>
<dbReference type="GO" id="GO:0009306">
    <property type="term" value="P:protein secretion"/>
    <property type="evidence" value="ECO:0007669"/>
    <property type="project" value="TreeGrafter"/>
</dbReference>
<dbReference type="PANTHER" id="PTHR10261:SF0">
    <property type="entry name" value="COATOMER SUBUNIT GAMMA-2"/>
    <property type="match status" value="1"/>
</dbReference>
<dbReference type="InterPro" id="IPR011989">
    <property type="entry name" value="ARM-like"/>
</dbReference>
<reference evidence="1 2" key="1">
    <citation type="journal article" date="2021" name="Plant Biotechnol. J.">
        <title>Multi-omics assisted identification of the key and species-specific regulatory components of drought-tolerant mechanisms in Gossypium stocksii.</title>
        <authorList>
            <person name="Yu D."/>
            <person name="Ke L."/>
            <person name="Zhang D."/>
            <person name="Wu Y."/>
            <person name="Sun Y."/>
            <person name="Mei J."/>
            <person name="Sun J."/>
            <person name="Sun Y."/>
        </authorList>
    </citation>
    <scope>NUCLEOTIDE SEQUENCE [LARGE SCALE GENOMIC DNA]</scope>
    <source>
        <strain evidence="2">cv. E1</strain>
        <tissue evidence="1">Leaf</tissue>
    </source>
</reference>
<dbReference type="PANTHER" id="PTHR10261">
    <property type="entry name" value="COATOMER SUBUNIT GAMMA"/>
    <property type="match status" value="1"/>
</dbReference>
<dbReference type="GO" id="GO:0030126">
    <property type="term" value="C:COPI vesicle coat"/>
    <property type="evidence" value="ECO:0007669"/>
    <property type="project" value="TreeGrafter"/>
</dbReference>
<dbReference type="AlphaFoldDB" id="A0A9D3UFT1"/>
<keyword evidence="2" id="KW-1185">Reference proteome</keyword>